<keyword evidence="1" id="KW-0328">Glycosyltransferase</keyword>
<evidence type="ECO:0000313" key="6">
    <source>
        <dbReference type="EMBL" id="CAB9519840.1"/>
    </source>
</evidence>
<dbReference type="OrthoDB" id="42711at2759"/>
<dbReference type="AlphaFoldDB" id="A0A9N8EG94"/>
<feature type="domain" description="Glycosyltransferase 61 catalytic" evidence="5">
    <location>
        <begin position="445"/>
        <end position="549"/>
    </location>
</feature>
<evidence type="ECO:0000259" key="5">
    <source>
        <dbReference type="Pfam" id="PF04577"/>
    </source>
</evidence>
<comment type="caution">
    <text evidence="6">The sequence shown here is derived from an EMBL/GenBank/DDBJ whole genome shotgun (WGS) entry which is preliminary data.</text>
</comment>
<keyword evidence="3" id="KW-0325">Glycoprotein</keyword>
<evidence type="ECO:0000256" key="3">
    <source>
        <dbReference type="ARBA" id="ARBA00023180"/>
    </source>
</evidence>
<dbReference type="Proteomes" id="UP001153069">
    <property type="component" value="Unassembled WGS sequence"/>
</dbReference>
<proteinExistence type="predicted"/>
<protein>
    <submittedName>
        <fullName evidence="6">Inherit from strNOG: K03714 glycoprotein 2-beta-D-xylosyltransferase</fullName>
    </submittedName>
</protein>
<dbReference type="GO" id="GO:0016757">
    <property type="term" value="F:glycosyltransferase activity"/>
    <property type="evidence" value="ECO:0007669"/>
    <property type="project" value="UniProtKB-KW"/>
</dbReference>
<sequence>MEVTNAKTLRRRRLSRFPILKDDDFRLFAALLGSTFLIHVLLFCADPVAESSSGTTGWSMIHIGHLHLLPLIRSKKAVGSPKFKDKWLEITKRSSLLLEDTPEANRLNDSNFSKPEAEDDECSQFLGYPKESSPNYSICLPTTKPPKNEKEHHRDAAAGGELWCQWNPLLNSSFCQATNLMVDPSKINVAQGGEAIYQVLGREEQDEMPAYESGALQLSQCTLSEQHINRKDLPYHLFHMVNSLREQREDIEQCSSYEERPTLFVTRYEYANLYHTYSDWYSAYQSAMLALQGNKTAVENVHIVFFDGHAQAKTDMGWNLLFSNATVSYISEYENNDKKEPVCFRHVIFAPAGYLAPTSLTPIKNLVGFMDQGPDYFETCKENKWQRRFRDTLVINSKRQLANSKAWLYDHYAVEHHDNKRDPFPCLHPEAPDDPNQQVAPKKKKQPKNRSLRVLLLARANYQAHPRMDGRVSRIIQNEKQLLHFLETYKGPEDRLPEYTIPPMDVKRVVLEEHDMAEQIVMFQQADVVVGMHGAGLSHILLARPGTTLLEIRPPSFRGWRHFEFLAQIAGCLHRSHQLEVDDSRPIDPTDSFSIPIKDFELAFMESVSIFLDNQCKLQ</sequence>
<feature type="region of interest" description="Disordered" evidence="4">
    <location>
        <begin position="420"/>
        <end position="448"/>
    </location>
</feature>
<dbReference type="InterPro" id="IPR007657">
    <property type="entry name" value="Glycosyltransferase_61"/>
</dbReference>
<organism evidence="6 7">
    <name type="scientific">Seminavis robusta</name>
    <dbReference type="NCBI Taxonomy" id="568900"/>
    <lineage>
        <taxon>Eukaryota</taxon>
        <taxon>Sar</taxon>
        <taxon>Stramenopiles</taxon>
        <taxon>Ochrophyta</taxon>
        <taxon>Bacillariophyta</taxon>
        <taxon>Bacillariophyceae</taxon>
        <taxon>Bacillariophycidae</taxon>
        <taxon>Naviculales</taxon>
        <taxon>Naviculaceae</taxon>
        <taxon>Seminavis</taxon>
    </lineage>
</organism>
<reference evidence="6" key="1">
    <citation type="submission" date="2020-06" db="EMBL/GenBank/DDBJ databases">
        <authorList>
            <consortium name="Plant Systems Biology data submission"/>
        </authorList>
    </citation>
    <scope>NUCLEOTIDE SEQUENCE</scope>
    <source>
        <strain evidence="6">D6</strain>
    </source>
</reference>
<name>A0A9N8EG94_9STRA</name>
<gene>
    <name evidence="6" type="ORF">SEMRO_1051_G235650.1</name>
</gene>
<dbReference type="PANTHER" id="PTHR48437">
    <property type="entry name" value="INITIATOR BINDING DOMAIN-CONTAINING PROTEIN"/>
    <property type="match status" value="1"/>
</dbReference>
<dbReference type="EMBL" id="CAICTM010001049">
    <property type="protein sequence ID" value="CAB9519840.1"/>
    <property type="molecule type" value="Genomic_DNA"/>
</dbReference>
<evidence type="ECO:0000313" key="7">
    <source>
        <dbReference type="Proteomes" id="UP001153069"/>
    </source>
</evidence>
<dbReference type="PANTHER" id="PTHR48437:SF1">
    <property type="entry name" value="INITIATOR BINDING DOMAIN-CONTAINING PROTEIN"/>
    <property type="match status" value="1"/>
</dbReference>
<dbReference type="InterPro" id="IPR049625">
    <property type="entry name" value="Glyco_transf_61_cat"/>
</dbReference>
<accession>A0A9N8EG94</accession>
<keyword evidence="7" id="KW-1185">Reference proteome</keyword>
<keyword evidence="2" id="KW-0808">Transferase</keyword>
<evidence type="ECO:0000256" key="4">
    <source>
        <dbReference type="SAM" id="MobiDB-lite"/>
    </source>
</evidence>
<evidence type="ECO:0000256" key="2">
    <source>
        <dbReference type="ARBA" id="ARBA00022679"/>
    </source>
</evidence>
<evidence type="ECO:0000256" key="1">
    <source>
        <dbReference type="ARBA" id="ARBA00022676"/>
    </source>
</evidence>
<dbReference type="Pfam" id="PF04577">
    <property type="entry name" value="Glyco_transf_61"/>
    <property type="match status" value="1"/>
</dbReference>